<gene>
    <name evidence="2" type="ORF">EUA06_09475</name>
</gene>
<evidence type="ECO:0000313" key="2">
    <source>
        <dbReference type="EMBL" id="RYB91538.1"/>
    </source>
</evidence>
<evidence type="ECO:0008006" key="4">
    <source>
        <dbReference type="Google" id="ProtNLM"/>
    </source>
</evidence>
<reference evidence="2 3" key="1">
    <citation type="submission" date="2019-01" db="EMBL/GenBank/DDBJ databases">
        <title>Novel species of Nocardioides.</title>
        <authorList>
            <person name="Liu Q."/>
            <person name="Xin Y.-H."/>
        </authorList>
    </citation>
    <scope>NUCLEOTIDE SEQUENCE [LARGE SCALE GENOMIC DNA]</scope>
    <source>
        <strain evidence="2 3">HLT3-15</strain>
    </source>
</reference>
<evidence type="ECO:0000313" key="3">
    <source>
        <dbReference type="Proteomes" id="UP000291838"/>
    </source>
</evidence>
<dbReference type="InterPro" id="IPR043504">
    <property type="entry name" value="Peptidase_S1_PA_chymotrypsin"/>
</dbReference>
<keyword evidence="1" id="KW-0732">Signal</keyword>
<dbReference type="AlphaFoldDB" id="A0A4Q2RS35"/>
<accession>A0A4Q2RS35</accession>
<sequence length="291" mass="28684">MPTPTKLLTLAAAAGLVAAAATSAPASAALGTTQAAAAYAPADTATIHPGVQMYTEGAQCTANFVFTDGAGATYVGYAAHCAGLGEATDTDGCTSPSLPLGTRVDFVEGGSLVGEGTRVGGGTLAYSSWLTMQQRGETDADACAYNDLALVKVDAADVAKVNPSIPFWGGPVGLNTTGTAAGDTVHSYGNSSIRAGIEQLSPKQGVSLGTDPSGWTHPVYTVTPGVPGDSGSAFLDAEGNALGTLSTLALAPLAGSNGVGDLAHELAYAQANGPIAGLSLVPGTEPFSPLL</sequence>
<evidence type="ECO:0000256" key="1">
    <source>
        <dbReference type="SAM" id="SignalP"/>
    </source>
</evidence>
<dbReference type="InterPro" id="IPR009003">
    <property type="entry name" value="Peptidase_S1_PA"/>
</dbReference>
<feature type="chain" id="PRO_5020632644" description="Serine protease" evidence="1">
    <location>
        <begin position="29"/>
        <end position="291"/>
    </location>
</feature>
<dbReference type="OrthoDB" id="5732461at2"/>
<proteinExistence type="predicted"/>
<feature type="signal peptide" evidence="1">
    <location>
        <begin position="1"/>
        <end position="28"/>
    </location>
</feature>
<keyword evidence="3" id="KW-1185">Reference proteome</keyword>
<dbReference type="Proteomes" id="UP000291838">
    <property type="component" value="Unassembled WGS sequence"/>
</dbReference>
<dbReference type="Gene3D" id="2.40.10.10">
    <property type="entry name" value="Trypsin-like serine proteases"/>
    <property type="match status" value="1"/>
</dbReference>
<dbReference type="EMBL" id="SDWS01000003">
    <property type="protein sequence ID" value="RYB91538.1"/>
    <property type="molecule type" value="Genomic_DNA"/>
</dbReference>
<organism evidence="2 3">
    <name type="scientific">Nocardioides glacieisoli</name>
    <dbReference type="NCBI Taxonomy" id="1168730"/>
    <lineage>
        <taxon>Bacteria</taxon>
        <taxon>Bacillati</taxon>
        <taxon>Actinomycetota</taxon>
        <taxon>Actinomycetes</taxon>
        <taxon>Propionibacteriales</taxon>
        <taxon>Nocardioidaceae</taxon>
        <taxon>Nocardioides</taxon>
    </lineage>
</organism>
<dbReference type="RefSeq" id="WP_129474924.1">
    <property type="nucleotide sequence ID" value="NZ_SDWS01000003.1"/>
</dbReference>
<name>A0A4Q2RS35_9ACTN</name>
<comment type="caution">
    <text evidence="2">The sequence shown here is derived from an EMBL/GenBank/DDBJ whole genome shotgun (WGS) entry which is preliminary data.</text>
</comment>
<protein>
    <recommendedName>
        <fullName evidence="4">Serine protease</fullName>
    </recommendedName>
</protein>
<dbReference type="SUPFAM" id="SSF50494">
    <property type="entry name" value="Trypsin-like serine proteases"/>
    <property type="match status" value="1"/>
</dbReference>